<sequence length="187" mass="20907">MNLIFLKPEAVPEASVLDYKAEHLRHGEDKIHGSALLDALDYAEWLQRVRDNADARTVLAGWAVASTFFAIRETDGRIVGMADIRHSLESAFLRRYGGHIGYGVRPTERRKGYATRILRMALDYARGLSLDTAMLGCTKENAASRRTILRCGGVLEREDVFEGSPVEIYRIDLRPASQDQAVSSQAR</sequence>
<reference evidence="2" key="2">
    <citation type="submission" date="2021-04" db="EMBL/GenBank/DDBJ databases">
        <authorList>
            <person name="Gilroy R."/>
        </authorList>
    </citation>
    <scope>NUCLEOTIDE SEQUENCE</scope>
    <source>
        <strain evidence="2">ChiSxjej5B17-1746</strain>
    </source>
</reference>
<name>A0A9D1U7Y1_9BACT</name>
<dbReference type="Gene3D" id="3.40.630.30">
    <property type="match status" value="1"/>
</dbReference>
<dbReference type="InterPro" id="IPR016181">
    <property type="entry name" value="Acyl_CoA_acyltransferase"/>
</dbReference>
<keyword evidence="2" id="KW-0012">Acyltransferase</keyword>
<protein>
    <submittedName>
        <fullName evidence="2">GNAT family N-acetyltransferase</fullName>
        <ecNumber evidence="2">2.3.1.-</ecNumber>
    </submittedName>
</protein>
<dbReference type="SUPFAM" id="SSF55729">
    <property type="entry name" value="Acyl-CoA N-acyltransferases (Nat)"/>
    <property type="match status" value="1"/>
</dbReference>
<accession>A0A9D1U7Y1</accession>
<dbReference type="GO" id="GO:0016747">
    <property type="term" value="F:acyltransferase activity, transferring groups other than amino-acyl groups"/>
    <property type="evidence" value="ECO:0007669"/>
    <property type="project" value="InterPro"/>
</dbReference>
<feature type="domain" description="N-acetyltransferase" evidence="1">
    <location>
        <begin position="29"/>
        <end position="175"/>
    </location>
</feature>
<dbReference type="EC" id="2.3.1.-" evidence="2"/>
<gene>
    <name evidence="2" type="ORF">H9874_02645</name>
</gene>
<comment type="caution">
    <text evidence="2">The sequence shown here is derived from an EMBL/GenBank/DDBJ whole genome shotgun (WGS) entry which is preliminary data.</text>
</comment>
<reference evidence="2" key="1">
    <citation type="journal article" date="2021" name="PeerJ">
        <title>Extensive microbial diversity within the chicken gut microbiome revealed by metagenomics and culture.</title>
        <authorList>
            <person name="Gilroy R."/>
            <person name="Ravi A."/>
            <person name="Getino M."/>
            <person name="Pursley I."/>
            <person name="Horton D.L."/>
            <person name="Alikhan N.F."/>
            <person name="Baker D."/>
            <person name="Gharbi K."/>
            <person name="Hall N."/>
            <person name="Watson M."/>
            <person name="Adriaenssens E.M."/>
            <person name="Foster-Nyarko E."/>
            <person name="Jarju S."/>
            <person name="Secka A."/>
            <person name="Antonio M."/>
            <person name="Oren A."/>
            <person name="Chaudhuri R.R."/>
            <person name="La Ragione R."/>
            <person name="Hildebrand F."/>
            <person name="Pallen M.J."/>
        </authorList>
    </citation>
    <scope>NUCLEOTIDE SEQUENCE</scope>
    <source>
        <strain evidence="2">ChiSxjej5B17-1746</strain>
    </source>
</reference>
<dbReference type="PROSITE" id="PS51186">
    <property type="entry name" value="GNAT"/>
    <property type="match status" value="1"/>
</dbReference>
<proteinExistence type="predicted"/>
<dbReference type="EMBL" id="DXGI01000097">
    <property type="protein sequence ID" value="HIW78029.1"/>
    <property type="molecule type" value="Genomic_DNA"/>
</dbReference>
<dbReference type="Pfam" id="PF00583">
    <property type="entry name" value="Acetyltransf_1"/>
    <property type="match status" value="1"/>
</dbReference>
<dbReference type="CDD" id="cd04301">
    <property type="entry name" value="NAT_SF"/>
    <property type="match status" value="1"/>
</dbReference>
<dbReference type="PANTHER" id="PTHR39173">
    <property type="entry name" value="ACETYLTRANSFERASE"/>
    <property type="match status" value="1"/>
</dbReference>
<evidence type="ECO:0000313" key="3">
    <source>
        <dbReference type="Proteomes" id="UP000824264"/>
    </source>
</evidence>
<evidence type="ECO:0000313" key="2">
    <source>
        <dbReference type="EMBL" id="HIW78029.1"/>
    </source>
</evidence>
<organism evidence="2 3">
    <name type="scientific">Candidatus Bilophila faecipullorum</name>
    <dbReference type="NCBI Taxonomy" id="2838482"/>
    <lineage>
        <taxon>Bacteria</taxon>
        <taxon>Pseudomonadati</taxon>
        <taxon>Thermodesulfobacteriota</taxon>
        <taxon>Desulfovibrionia</taxon>
        <taxon>Desulfovibrionales</taxon>
        <taxon>Desulfovibrionaceae</taxon>
        <taxon>Bilophila</taxon>
    </lineage>
</organism>
<dbReference type="AlphaFoldDB" id="A0A9D1U7Y1"/>
<dbReference type="Proteomes" id="UP000824264">
    <property type="component" value="Unassembled WGS sequence"/>
</dbReference>
<dbReference type="PANTHER" id="PTHR39173:SF1">
    <property type="entry name" value="ACETYLTRANSFERASE"/>
    <property type="match status" value="1"/>
</dbReference>
<evidence type="ECO:0000259" key="1">
    <source>
        <dbReference type="PROSITE" id="PS51186"/>
    </source>
</evidence>
<dbReference type="InterPro" id="IPR000182">
    <property type="entry name" value="GNAT_dom"/>
</dbReference>
<keyword evidence="2" id="KW-0808">Transferase</keyword>